<dbReference type="EMBL" id="KK914277">
    <property type="protein sequence ID" value="KDP43273.1"/>
    <property type="molecule type" value="Genomic_DNA"/>
</dbReference>
<comment type="similarity">
    <text evidence="6">Belongs to the AP2/ERF transcription factor family. ERF subfamily.</text>
</comment>
<evidence type="ECO:0000256" key="3">
    <source>
        <dbReference type="ARBA" id="ARBA00023125"/>
    </source>
</evidence>
<evidence type="ECO:0000256" key="2">
    <source>
        <dbReference type="ARBA" id="ARBA00023015"/>
    </source>
</evidence>
<keyword evidence="10" id="KW-1185">Reference proteome</keyword>
<proteinExistence type="inferred from homology"/>
<dbReference type="PROSITE" id="PS51032">
    <property type="entry name" value="AP2_ERF"/>
    <property type="match status" value="1"/>
</dbReference>
<organism evidence="9 10">
    <name type="scientific">Jatropha curcas</name>
    <name type="common">Barbados nut</name>
    <dbReference type="NCBI Taxonomy" id="180498"/>
    <lineage>
        <taxon>Eukaryota</taxon>
        <taxon>Viridiplantae</taxon>
        <taxon>Streptophyta</taxon>
        <taxon>Embryophyta</taxon>
        <taxon>Tracheophyta</taxon>
        <taxon>Spermatophyta</taxon>
        <taxon>Magnoliopsida</taxon>
        <taxon>eudicotyledons</taxon>
        <taxon>Gunneridae</taxon>
        <taxon>Pentapetalae</taxon>
        <taxon>rosids</taxon>
        <taxon>fabids</taxon>
        <taxon>Malpighiales</taxon>
        <taxon>Euphorbiaceae</taxon>
        <taxon>Crotonoideae</taxon>
        <taxon>Jatropheae</taxon>
        <taxon>Jatropha</taxon>
    </lineage>
</organism>
<evidence type="ECO:0000256" key="5">
    <source>
        <dbReference type="ARBA" id="ARBA00023242"/>
    </source>
</evidence>
<dbReference type="GO" id="GO:0003677">
    <property type="term" value="F:DNA binding"/>
    <property type="evidence" value="ECO:0007669"/>
    <property type="project" value="UniProtKB-KW"/>
</dbReference>
<dbReference type="Pfam" id="PF00847">
    <property type="entry name" value="AP2"/>
    <property type="match status" value="1"/>
</dbReference>
<dbReference type="GO" id="GO:0005634">
    <property type="term" value="C:nucleus"/>
    <property type="evidence" value="ECO:0007669"/>
    <property type="project" value="UniProtKB-SubCell"/>
</dbReference>
<dbReference type="SMART" id="SM00380">
    <property type="entry name" value="AP2"/>
    <property type="match status" value="1"/>
</dbReference>
<accession>A0A067L7T7</accession>
<feature type="region of interest" description="Disordered" evidence="7">
    <location>
        <begin position="176"/>
        <end position="210"/>
    </location>
</feature>
<dbReference type="OrthoDB" id="552345at2759"/>
<evidence type="ECO:0000256" key="1">
    <source>
        <dbReference type="ARBA" id="ARBA00004123"/>
    </source>
</evidence>
<dbReference type="SUPFAM" id="SSF54171">
    <property type="entry name" value="DNA-binding domain"/>
    <property type="match status" value="1"/>
</dbReference>
<keyword evidence="4" id="KW-0804">Transcription</keyword>
<dbReference type="InterPro" id="IPR036955">
    <property type="entry name" value="AP2/ERF_dom_sf"/>
</dbReference>
<keyword evidence="3" id="KW-0238">DNA-binding</keyword>
<dbReference type="PRINTS" id="PR00367">
    <property type="entry name" value="ETHRSPELEMNT"/>
</dbReference>
<name>A0A067L7T7_JATCU</name>
<dbReference type="PANTHER" id="PTHR31190:SF287">
    <property type="entry name" value="DEVELOPMENT RELATED ERF PROTEIN"/>
    <property type="match status" value="1"/>
</dbReference>
<dbReference type="InterPro" id="IPR016177">
    <property type="entry name" value="DNA-bd_dom_sf"/>
</dbReference>
<dbReference type="GO" id="GO:0003700">
    <property type="term" value="F:DNA-binding transcription factor activity"/>
    <property type="evidence" value="ECO:0007669"/>
    <property type="project" value="InterPro"/>
</dbReference>
<evidence type="ECO:0000256" key="4">
    <source>
        <dbReference type="ARBA" id="ARBA00023163"/>
    </source>
</evidence>
<sequence>MRGEITSGYSEYDEIAILESIQQYLLNDDFQPEVNSSEEWSFSSLHLTDTCMSICSALTDNEWSFPCNQLNQFDSTALAAKEAELYDAIVSPEVVAAVTVPEQAAADKDKLDSRECKYKGVRRRPWGKYAAEIRNPKKNGARLWLGTYETPEDAALAYDEAAFKMRGCKAKLNFPHLIGSTDYQPPVRVSPKRRSPESTLFEDGSPKRRK</sequence>
<dbReference type="STRING" id="180498.A0A067L7T7"/>
<evidence type="ECO:0000313" key="10">
    <source>
        <dbReference type="Proteomes" id="UP000027138"/>
    </source>
</evidence>
<dbReference type="Proteomes" id="UP000027138">
    <property type="component" value="Unassembled WGS sequence"/>
</dbReference>
<comment type="subcellular location">
    <subcellularLocation>
        <location evidence="1">Nucleus</location>
    </subcellularLocation>
</comment>
<dbReference type="PANTHER" id="PTHR31190">
    <property type="entry name" value="DNA-BINDING DOMAIN"/>
    <property type="match status" value="1"/>
</dbReference>
<evidence type="ECO:0000313" key="9">
    <source>
        <dbReference type="EMBL" id="KDP43273.1"/>
    </source>
</evidence>
<evidence type="ECO:0000256" key="6">
    <source>
        <dbReference type="ARBA" id="ARBA00024343"/>
    </source>
</evidence>
<dbReference type="InterPro" id="IPR044808">
    <property type="entry name" value="ERF_plant"/>
</dbReference>
<dbReference type="InterPro" id="IPR001471">
    <property type="entry name" value="AP2/ERF_dom"/>
</dbReference>
<gene>
    <name evidence="9" type="ORF">JCGZ_22825</name>
</gene>
<keyword evidence="2" id="KW-0805">Transcription regulation</keyword>
<feature type="domain" description="AP2/ERF" evidence="8">
    <location>
        <begin position="117"/>
        <end position="175"/>
    </location>
</feature>
<dbReference type="FunFam" id="3.30.730.10:FF:000001">
    <property type="entry name" value="Ethylene-responsive transcription factor 2"/>
    <property type="match status" value="1"/>
</dbReference>
<protein>
    <recommendedName>
        <fullName evidence="8">AP2/ERF domain-containing protein</fullName>
    </recommendedName>
</protein>
<dbReference type="GO" id="GO:0009873">
    <property type="term" value="P:ethylene-activated signaling pathway"/>
    <property type="evidence" value="ECO:0007669"/>
    <property type="project" value="InterPro"/>
</dbReference>
<evidence type="ECO:0000256" key="7">
    <source>
        <dbReference type="SAM" id="MobiDB-lite"/>
    </source>
</evidence>
<reference evidence="9 10" key="1">
    <citation type="journal article" date="2014" name="PLoS ONE">
        <title>Global Analysis of Gene Expression Profiles in Physic Nut (Jatropha curcas L.) Seedlings Exposed to Salt Stress.</title>
        <authorList>
            <person name="Zhang L."/>
            <person name="Zhang C."/>
            <person name="Wu P."/>
            <person name="Chen Y."/>
            <person name="Li M."/>
            <person name="Jiang H."/>
            <person name="Wu G."/>
        </authorList>
    </citation>
    <scope>NUCLEOTIDE SEQUENCE [LARGE SCALE GENOMIC DNA]</scope>
    <source>
        <strain evidence="10">cv. GZQX0401</strain>
        <tissue evidence="9">Young leaves</tissue>
    </source>
</reference>
<evidence type="ECO:0000259" key="8">
    <source>
        <dbReference type="PROSITE" id="PS51032"/>
    </source>
</evidence>
<dbReference type="Gene3D" id="3.30.730.10">
    <property type="entry name" value="AP2/ERF domain"/>
    <property type="match status" value="1"/>
</dbReference>
<dbReference type="AlphaFoldDB" id="A0A067L7T7"/>
<dbReference type="CDD" id="cd00018">
    <property type="entry name" value="AP2"/>
    <property type="match status" value="1"/>
</dbReference>
<keyword evidence="5" id="KW-0539">Nucleus</keyword>